<dbReference type="AlphaFoldDB" id="A0A8J6DHU5"/>
<evidence type="ECO:0000256" key="4">
    <source>
        <dbReference type="ARBA" id="ARBA00023315"/>
    </source>
</evidence>
<evidence type="ECO:0000256" key="3">
    <source>
        <dbReference type="ARBA" id="ARBA00022679"/>
    </source>
</evidence>
<dbReference type="GO" id="GO:0016746">
    <property type="term" value="F:acyltransferase activity"/>
    <property type="evidence" value="ECO:0007669"/>
    <property type="project" value="UniProtKB-KW"/>
</dbReference>
<organism evidence="5 6">
    <name type="scientific">Galemys pyrenaicus</name>
    <name type="common">Iberian desman</name>
    <name type="synonym">Pyrenean desman</name>
    <dbReference type="NCBI Taxonomy" id="202257"/>
    <lineage>
        <taxon>Eukaryota</taxon>
        <taxon>Metazoa</taxon>
        <taxon>Chordata</taxon>
        <taxon>Craniata</taxon>
        <taxon>Vertebrata</taxon>
        <taxon>Euteleostomi</taxon>
        <taxon>Mammalia</taxon>
        <taxon>Eutheria</taxon>
        <taxon>Laurasiatheria</taxon>
        <taxon>Eulipotyphla</taxon>
        <taxon>Talpidae</taxon>
        <taxon>Galemys</taxon>
    </lineage>
</organism>
<gene>
    <name evidence="5" type="ORF">J0S82_002260</name>
</gene>
<dbReference type="OrthoDB" id="284184at2759"/>
<name>A0A8J6DHU5_GALPY</name>
<dbReference type="Proteomes" id="UP000700334">
    <property type="component" value="Unassembled WGS sequence"/>
</dbReference>
<dbReference type="GO" id="GO:0005737">
    <property type="term" value="C:cytoplasm"/>
    <property type="evidence" value="ECO:0007669"/>
    <property type="project" value="UniProtKB-SubCell"/>
</dbReference>
<dbReference type="PANTHER" id="PTHR46197:SF2">
    <property type="entry name" value="PROTEIN-LYSINE DEACYLASE ABHD14B-RELATED"/>
    <property type="match status" value="1"/>
</dbReference>
<sequence>MVCHGDAIWDFAVSGYGFTAGEEWGLLRTSYRDTWQPVGTLYRLAQAGYQTVTIDLLSLGHSTEAGAPALIGELVPSNHLAAVVDALELGPQFVISPQLSGMCSCPSSRLPDLGLCACGLICIDKISMANYANVKTSVLIIYEDQDPMGQTSFEHLKQLASHWVLTIEGPSHPCYLDKPQEWHTGAIIRTIPADGLPYPFPPSWALAHHSHSADVFVFCVLA</sequence>
<keyword evidence="3" id="KW-0808">Transferase</keyword>
<dbReference type="InterPro" id="IPR029058">
    <property type="entry name" value="AB_hydrolase_fold"/>
</dbReference>
<dbReference type="Gene3D" id="3.40.50.1820">
    <property type="entry name" value="alpha/beta hydrolase"/>
    <property type="match status" value="1"/>
</dbReference>
<accession>A0A8J6DHU5</accession>
<evidence type="ECO:0000313" key="6">
    <source>
        <dbReference type="Proteomes" id="UP000700334"/>
    </source>
</evidence>
<dbReference type="GO" id="GO:0045944">
    <property type="term" value="P:positive regulation of transcription by RNA polymerase II"/>
    <property type="evidence" value="ECO:0007669"/>
    <property type="project" value="TreeGrafter"/>
</dbReference>
<keyword evidence="6" id="KW-1185">Reference proteome</keyword>
<protein>
    <submittedName>
        <fullName evidence="5">Protein ABHD14B</fullName>
    </submittedName>
</protein>
<evidence type="ECO:0000256" key="2">
    <source>
        <dbReference type="ARBA" id="ARBA00022490"/>
    </source>
</evidence>
<keyword evidence="2" id="KW-0963">Cytoplasm</keyword>
<proteinExistence type="predicted"/>
<dbReference type="PANTHER" id="PTHR46197">
    <property type="entry name" value="PROTEIN ABHD14B-LIKE"/>
    <property type="match status" value="1"/>
</dbReference>
<comment type="subcellular location">
    <subcellularLocation>
        <location evidence="1">Cytoplasm</location>
    </subcellularLocation>
</comment>
<reference evidence="5" key="1">
    <citation type="journal article" date="2021" name="Evol. Appl.">
        <title>The genome of the Pyrenean desman and the effects of bottlenecks and inbreeding on the genomic landscape of an endangered species.</title>
        <authorList>
            <person name="Escoda L."/>
            <person name="Castresana J."/>
        </authorList>
    </citation>
    <scope>NUCLEOTIDE SEQUENCE</scope>
    <source>
        <strain evidence="5">IBE-C5619</strain>
    </source>
</reference>
<dbReference type="SUPFAM" id="SSF53474">
    <property type="entry name" value="alpha/beta-Hydrolases"/>
    <property type="match status" value="1"/>
</dbReference>
<evidence type="ECO:0000313" key="5">
    <source>
        <dbReference type="EMBL" id="KAG8506588.1"/>
    </source>
</evidence>
<evidence type="ECO:0000256" key="1">
    <source>
        <dbReference type="ARBA" id="ARBA00004496"/>
    </source>
</evidence>
<comment type="caution">
    <text evidence="5">The sequence shown here is derived from an EMBL/GenBank/DDBJ whole genome shotgun (WGS) entry which is preliminary data.</text>
</comment>
<keyword evidence="4" id="KW-0012">Acyltransferase</keyword>
<dbReference type="GO" id="GO:0016787">
    <property type="term" value="F:hydrolase activity"/>
    <property type="evidence" value="ECO:0007669"/>
    <property type="project" value="TreeGrafter"/>
</dbReference>
<dbReference type="EMBL" id="JAGFMF010012148">
    <property type="protein sequence ID" value="KAG8506588.1"/>
    <property type="molecule type" value="Genomic_DNA"/>
</dbReference>